<feature type="domain" description="Tyr recombinase" evidence="2">
    <location>
        <begin position="103"/>
        <end position="301"/>
    </location>
</feature>
<accession>A0ABS4WAT8</accession>
<dbReference type="Proteomes" id="UP000766570">
    <property type="component" value="Unassembled WGS sequence"/>
</dbReference>
<comment type="caution">
    <text evidence="3">The sequence shown here is derived from an EMBL/GenBank/DDBJ whole genome shotgun (WGS) entry which is preliminary data.</text>
</comment>
<reference evidence="3 4" key="1">
    <citation type="submission" date="2021-03" db="EMBL/GenBank/DDBJ databases">
        <title>Sequencing the genomes of 1000 actinobacteria strains.</title>
        <authorList>
            <person name="Klenk H.-P."/>
        </authorList>
    </citation>
    <scope>NUCLEOTIDE SEQUENCE [LARGE SCALE GENOMIC DNA]</scope>
    <source>
        <strain evidence="3 4">DSM 15454</strain>
    </source>
</reference>
<name>A0ABS4WAT8_9MICC</name>
<dbReference type="PANTHER" id="PTHR30349:SF81">
    <property type="entry name" value="TYROSINE RECOMBINASE XERC"/>
    <property type="match status" value="1"/>
</dbReference>
<dbReference type="Pfam" id="PF00589">
    <property type="entry name" value="Phage_integrase"/>
    <property type="match status" value="1"/>
</dbReference>
<dbReference type="InterPro" id="IPR050090">
    <property type="entry name" value="Tyrosine_recombinase_XerCD"/>
</dbReference>
<dbReference type="PANTHER" id="PTHR30349">
    <property type="entry name" value="PHAGE INTEGRASE-RELATED"/>
    <property type="match status" value="1"/>
</dbReference>
<evidence type="ECO:0000256" key="1">
    <source>
        <dbReference type="ARBA" id="ARBA00023172"/>
    </source>
</evidence>
<dbReference type="SUPFAM" id="SSF56349">
    <property type="entry name" value="DNA breaking-rejoining enzymes"/>
    <property type="match status" value="1"/>
</dbReference>
<organism evidence="3 4">
    <name type="scientific">Paeniglutamicibacter psychrophenolicus</name>
    <dbReference type="NCBI Taxonomy" id="257454"/>
    <lineage>
        <taxon>Bacteria</taxon>
        <taxon>Bacillati</taxon>
        <taxon>Actinomycetota</taxon>
        <taxon>Actinomycetes</taxon>
        <taxon>Micrococcales</taxon>
        <taxon>Micrococcaceae</taxon>
        <taxon>Paeniglutamicibacter</taxon>
    </lineage>
</organism>
<proteinExistence type="predicted"/>
<dbReference type="RefSeq" id="WP_209906485.1">
    <property type="nucleotide sequence ID" value="NZ_BAAAMI010000024.1"/>
</dbReference>
<dbReference type="EMBL" id="JAGIOE010000001">
    <property type="protein sequence ID" value="MBP2373285.1"/>
    <property type="molecule type" value="Genomic_DNA"/>
</dbReference>
<sequence>MNGWEEHVADYLRLRRQLGAHLAEDERLLGRYTTHLAASGSPSITTANAVSWAQASFSGTGNPVARAARRLRAVRGFATYMHAVDPAHEIPPQGIFAHPVHRTAPYIYTSAETSALIKAAGHLGHGIRARTYPTLFGLLAATGLRVGEALGLDRGDVDLEAGILTVSSGKSRHQRLVPLHGSTTAALGRYSSWRDGHEQQRYAGSASFFINRDGDRLPYHNVLMAFRQAAGAAGIQTHRLHPRMHDLRHAFAVNALLGWYREGADVAAMMPALSTYLGHSDPANTYWYLSAVPELLAHASARLAAGAATPEGQERP</sequence>
<gene>
    <name evidence="3" type="ORF">JOF46_001197</name>
</gene>
<evidence type="ECO:0000313" key="3">
    <source>
        <dbReference type="EMBL" id="MBP2373285.1"/>
    </source>
</evidence>
<keyword evidence="1" id="KW-0233">DNA recombination</keyword>
<protein>
    <submittedName>
        <fullName evidence="3">Site-specific recombinase XerD</fullName>
    </submittedName>
</protein>
<dbReference type="InterPro" id="IPR002104">
    <property type="entry name" value="Integrase_catalytic"/>
</dbReference>
<dbReference type="InterPro" id="IPR011010">
    <property type="entry name" value="DNA_brk_join_enz"/>
</dbReference>
<dbReference type="PROSITE" id="PS51898">
    <property type="entry name" value="TYR_RECOMBINASE"/>
    <property type="match status" value="1"/>
</dbReference>
<evidence type="ECO:0000259" key="2">
    <source>
        <dbReference type="PROSITE" id="PS51898"/>
    </source>
</evidence>
<evidence type="ECO:0000313" key="4">
    <source>
        <dbReference type="Proteomes" id="UP000766570"/>
    </source>
</evidence>
<dbReference type="InterPro" id="IPR013762">
    <property type="entry name" value="Integrase-like_cat_sf"/>
</dbReference>
<dbReference type="Gene3D" id="1.10.443.10">
    <property type="entry name" value="Intergrase catalytic core"/>
    <property type="match status" value="1"/>
</dbReference>
<keyword evidence="4" id="KW-1185">Reference proteome</keyword>